<name>A0A6D2JIR9_9BRAS</name>
<feature type="region of interest" description="Disordered" evidence="1">
    <location>
        <begin position="670"/>
        <end position="693"/>
    </location>
</feature>
<feature type="region of interest" description="Disordered" evidence="1">
    <location>
        <begin position="1"/>
        <end position="31"/>
    </location>
</feature>
<gene>
    <name evidence="3" type="ORF">MERR_LOCUS30701</name>
</gene>
<dbReference type="SUPFAM" id="SSF53098">
    <property type="entry name" value="Ribonuclease H-like"/>
    <property type="match status" value="1"/>
</dbReference>
<reference evidence="3" key="1">
    <citation type="submission" date="2020-01" db="EMBL/GenBank/DDBJ databases">
        <authorList>
            <person name="Mishra B."/>
        </authorList>
    </citation>
    <scope>NUCLEOTIDE SEQUENCE [LARGE SCALE GENOMIC DNA]</scope>
</reference>
<feature type="domain" description="Integrase catalytic" evidence="2">
    <location>
        <begin position="358"/>
        <end position="565"/>
    </location>
</feature>
<dbReference type="PROSITE" id="PS50994">
    <property type="entry name" value="INTEGRASE"/>
    <property type="match status" value="1"/>
</dbReference>
<evidence type="ECO:0000259" key="2">
    <source>
        <dbReference type="PROSITE" id="PS50994"/>
    </source>
</evidence>
<dbReference type="Pfam" id="PF07727">
    <property type="entry name" value="RVT_2"/>
    <property type="match status" value="1"/>
</dbReference>
<keyword evidence="4" id="KW-1185">Reference proteome</keyword>
<dbReference type="PANTHER" id="PTHR37610">
    <property type="entry name" value="CCHC-TYPE DOMAIN-CONTAINING PROTEIN"/>
    <property type="match status" value="1"/>
</dbReference>
<dbReference type="InterPro" id="IPR013103">
    <property type="entry name" value="RVT_2"/>
</dbReference>
<dbReference type="GO" id="GO:0015074">
    <property type="term" value="P:DNA integration"/>
    <property type="evidence" value="ECO:0007669"/>
    <property type="project" value="InterPro"/>
</dbReference>
<dbReference type="Pfam" id="PF03732">
    <property type="entry name" value="Retrotrans_gag"/>
    <property type="match status" value="1"/>
</dbReference>
<dbReference type="InterPro" id="IPR054722">
    <property type="entry name" value="PolX-like_BBD"/>
</dbReference>
<dbReference type="Pfam" id="PF22936">
    <property type="entry name" value="Pol_BBD"/>
    <property type="match status" value="1"/>
</dbReference>
<evidence type="ECO:0000313" key="3">
    <source>
        <dbReference type="EMBL" id="CAA7043466.1"/>
    </source>
</evidence>
<dbReference type="InterPro" id="IPR005162">
    <property type="entry name" value="Retrotrans_gag_dom"/>
</dbReference>
<comment type="caution">
    <text evidence="3">The sequence shown here is derived from an EMBL/GenBank/DDBJ whole genome shotgun (WGS) entry which is preliminary data.</text>
</comment>
<evidence type="ECO:0000313" key="4">
    <source>
        <dbReference type="Proteomes" id="UP000467841"/>
    </source>
</evidence>
<organism evidence="3 4">
    <name type="scientific">Microthlaspi erraticum</name>
    <dbReference type="NCBI Taxonomy" id="1685480"/>
    <lineage>
        <taxon>Eukaryota</taxon>
        <taxon>Viridiplantae</taxon>
        <taxon>Streptophyta</taxon>
        <taxon>Embryophyta</taxon>
        <taxon>Tracheophyta</taxon>
        <taxon>Spermatophyta</taxon>
        <taxon>Magnoliopsida</taxon>
        <taxon>eudicotyledons</taxon>
        <taxon>Gunneridae</taxon>
        <taxon>Pentapetalae</taxon>
        <taxon>rosids</taxon>
        <taxon>malvids</taxon>
        <taxon>Brassicales</taxon>
        <taxon>Brassicaceae</taxon>
        <taxon>Coluteocarpeae</taxon>
        <taxon>Microthlaspi</taxon>
    </lineage>
</organism>
<dbReference type="Gene3D" id="3.30.420.10">
    <property type="entry name" value="Ribonuclease H-like superfamily/Ribonuclease H"/>
    <property type="match status" value="1"/>
</dbReference>
<dbReference type="InterPro" id="IPR001584">
    <property type="entry name" value="Integrase_cat-core"/>
</dbReference>
<dbReference type="AlphaFoldDB" id="A0A6D2JIR9"/>
<dbReference type="Pfam" id="PF14244">
    <property type="entry name" value="Retrotran_gag_3"/>
    <property type="match status" value="1"/>
</dbReference>
<evidence type="ECO:0000256" key="1">
    <source>
        <dbReference type="SAM" id="MobiDB-lite"/>
    </source>
</evidence>
<sequence>MAKNGRKNRNQTASPERTPSPSPPIGGNVAMTPHTGYRVLRGVSDPLSASANSYDNVHSPFFLHSGDHPGLSIVSHTLDGTNYNNWSIAMKMSLDAKNKLSFVDGSLPHPAVDDISFKIWSRCNSMVKAWLLNVVNQEIYDSILYYDDAAEMWNDLFLHFRVNNLPWKYQLEQAISCLQQGNLDLSTYYTKKKTLWEQLANAKSSIVKRCDCDHVKDSWKKLRQVDESQRLVGERSSPSLSPPAAFQIQAPLVEDQSTILLPKKAQTIGAANLATTQLQSPADHRVGDSASLSPSMSNDQIQSMIAYLSSKIKVSSVDPTPDKPWSSPSPSVPVISQISGTFLDLYSNSYYDMLVSSVSTEPAVYPRAWVIDSGATHHVTHNRSLYVDYRDLDQTFVKLPNGLTVRIVGIGFIQLTDAISLHEVLYIPEFKFNLISVSVLTKSLHSMVSFTSENWFIQDLTRELMIGQGSQVGNLYILDFNASDHSVSLKGIVAFHSCPETPEQNSVVERKHQHILNVARSLLFQSNVPLEYWGDCVLTVVFFINRLPSLVLGNLSPFEKLTSKIPEYHSLKSFGCLCYSSTSPKNRHKFNPRAKACVFLGYPSGFKGYKLLDMETHAVSISRHVIFHEDIFPLATSNIADVTKDFFPHFHNPAPIDDILHSASSSSDAHSPCDVSSSEIAIPSKSKSERTKKTPKHLHDFHCYNNTSTILYPIINYVSYSLLSEPYFSFIHTITTTFVPKKYLDSKAYEVWCDSMKLEIDAMIRTRTWSILSLPPNKKAIVSKWVFTIKLHSDGSLERHKSRIVAKGYTQQEGLDYEETFSPVAKFTSVRMLLLLAAKLNWFVGQVDISNAFLNGDLNEELYMKLPPGYAELTGEDLPPNAVCRLHKSIYGLK</sequence>
<dbReference type="OrthoDB" id="1111636at2759"/>
<dbReference type="InterPro" id="IPR029472">
    <property type="entry name" value="Copia-like_N"/>
</dbReference>
<dbReference type="EMBL" id="CACVBM020001280">
    <property type="protein sequence ID" value="CAA7043466.1"/>
    <property type="molecule type" value="Genomic_DNA"/>
</dbReference>
<dbReference type="InterPro" id="IPR036397">
    <property type="entry name" value="RNaseH_sf"/>
</dbReference>
<protein>
    <recommendedName>
        <fullName evidence="2">Integrase catalytic domain-containing protein</fullName>
    </recommendedName>
</protein>
<dbReference type="Pfam" id="PF25597">
    <property type="entry name" value="SH3_retrovirus"/>
    <property type="match status" value="1"/>
</dbReference>
<dbReference type="InterPro" id="IPR012337">
    <property type="entry name" value="RNaseH-like_sf"/>
</dbReference>
<accession>A0A6D2JIR9</accession>
<dbReference type="PANTHER" id="PTHR37610:SF97">
    <property type="entry name" value="RETROTRANSPOSON GAG DOMAIN-CONTAINING PROTEIN"/>
    <property type="match status" value="1"/>
</dbReference>
<dbReference type="Proteomes" id="UP000467841">
    <property type="component" value="Unassembled WGS sequence"/>
</dbReference>
<proteinExistence type="predicted"/>
<dbReference type="GO" id="GO:0003676">
    <property type="term" value="F:nucleic acid binding"/>
    <property type="evidence" value="ECO:0007669"/>
    <property type="project" value="InterPro"/>
</dbReference>
<dbReference type="InterPro" id="IPR057670">
    <property type="entry name" value="SH3_retrovirus"/>
</dbReference>